<protein>
    <submittedName>
        <fullName evidence="2">Uncharacterized protein</fullName>
    </submittedName>
</protein>
<proteinExistence type="predicted"/>
<feature type="transmembrane region" description="Helical" evidence="1">
    <location>
        <begin position="36"/>
        <end position="57"/>
    </location>
</feature>
<dbReference type="EMBL" id="SLWL01000002">
    <property type="protein sequence ID" value="TCO15229.1"/>
    <property type="molecule type" value="Genomic_DNA"/>
</dbReference>
<organism evidence="2 3">
    <name type="scientific">Camelimonas lactis</name>
    <dbReference type="NCBI Taxonomy" id="659006"/>
    <lineage>
        <taxon>Bacteria</taxon>
        <taxon>Pseudomonadati</taxon>
        <taxon>Pseudomonadota</taxon>
        <taxon>Alphaproteobacteria</taxon>
        <taxon>Hyphomicrobiales</taxon>
        <taxon>Chelatococcaceae</taxon>
        <taxon>Camelimonas</taxon>
    </lineage>
</organism>
<feature type="transmembrane region" description="Helical" evidence="1">
    <location>
        <begin position="7"/>
        <end position="24"/>
    </location>
</feature>
<gene>
    <name evidence="2" type="ORF">EV666_102207</name>
</gene>
<comment type="caution">
    <text evidence="2">The sequence shown here is derived from an EMBL/GenBank/DDBJ whole genome shotgun (WGS) entry which is preliminary data.</text>
</comment>
<name>A0A4R2GW54_9HYPH</name>
<dbReference type="AlphaFoldDB" id="A0A4R2GW54"/>
<sequence>MSIWPPIIYLALMTFNLISFAVLNGQPRSPYSFHDAFTSMLMVCGLLYWGGFFEPLLRR</sequence>
<keyword evidence="1" id="KW-0472">Membrane</keyword>
<evidence type="ECO:0000313" key="2">
    <source>
        <dbReference type="EMBL" id="TCO15229.1"/>
    </source>
</evidence>
<reference evidence="2 3" key="1">
    <citation type="submission" date="2019-03" db="EMBL/GenBank/DDBJ databases">
        <title>Genomic Encyclopedia of Type Strains, Phase IV (KMG-IV): sequencing the most valuable type-strain genomes for metagenomic binning, comparative biology and taxonomic classification.</title>
        <authorList>
            <person name="Goeker M."/>
        </authorList>
    </citation>
    <scope>NUCLEOTIDE SEQUENCE [LARGE SCALE GENOMIC DNA]</scope>
    <source>
        <strain evidence="2 3">DSM 22958</strain>
    </source>
</reference>
<keyword evidence="1" id="KW-1133">Transmembrane helix</keyword>
<keyword evidence="3" id="KW-1185">Reference proteome</keyword>
<dbReference type="RefSeq" id="WP_132003418.1">
    <property type="nucleotide sequence ID" value="NZ_JBHUNN010000002.1"/>
</dbReference>
<evidence type="ECO:0000256" key="1">
    <source>
        <dbReference type="SAM" id="Phobius"/>
    </source>
</evidence>
<evidence type="ECO:0000313" key="3">
    <source>
        <dbReference type="Proteomes" id="UP000294881"/>
    </source>
</evidence>
<dbReference type="Proteomes" id="UP000294881">
    <property type="component" value="Unassembled WGS sequence"/>
</dbReference>
<accession>A0A4R2GW54</accession>
<keyword evidence="1" id="KW-0812">Transmembrane</keyword>